<feature type="transmembrane region" description="Helical" evidence="6">
    <location>
        <begin position="395"/>
        <end position="417"/>
    </location>
</feature>
<dbReference type="Proteomes" id="UP001429745">
    <property type="component" value="Unassembled WGS sequence"/>
</dbReference>
<dbReference type="EMBL" id="JABACI010000004">
    <property type="protein sequence ID" value="NLP85103.1"/>
    <property type="molecule type" value="Genomic_DNA"/>
</dbReference>
<feature type="transmembrane region" description="Helical" evidence="6">
    <location>
        <begin position="80"/>
        <end position="103"/>
    </location>
</feature>
<evidence type="ECO:0000256" key="1">
    <source>
        <dbReference type="ARBA" id="ARBA00004651"/>
    </source>
</evidence>
<dbReference type="SUPFAM" id="SSF103473">
    <property type="entry name" value="MFS general substrate transporter"/>
    <property type="match status" value="1"/>
</dbReference>
<evidence type="ECO:0000256" key="3">
    <source>
        <dbReference type="ARBA" id="ARBA00022989"/>
    </source>
</evidence>
<dbReference type="PANTHER" id="PTHR42718:SF48">
    <property type="entry name" value="CONSERVED TWO-DOMAIN MEMBRANE PROTEIN-RELATED"/>
    <property type="match status" value="1"/>
</dbReference>
<evidence type="ECO:0000259" key="7">
    <source>
        <dbReference type="PROSITE" id="PS50850"/>
    </source>
</evidence>
<feature type="transmembrane region" description="Helical" evidence="6">
    <location>
        <begin position="167"/>
        <end position="187"/>
    </location>
</feature>
<proteinExistence type="predicted"/>
<dbReference type="Gene3D" id="1.20.1250.20">
    <property type="entry name" value="MFS general substrate transporter like domains"/>
    <property type="match status" value="1"/>
</dbReference>
<dbReference type="Pfam" id="PF07690">
    <property type="entry name" value="MFS_1"/>
    <property type="match status" value="1"/>
</dbReference>
<dbReference type="PROSITE" id="PS50850">
    <property type="entry name" value="MFS"/>
    <property type="match status" value="1"/>
</dbReference>
<dbReference type="RefSeq" id="WP_168913540.1">
    <property type="nucleotide sequence ID" value="NZ_JABACI010000004.1"/>
</dbReference>
<feature type="transmembrane region" description="Helical" evidence="6">
    <location>
        <begin position="331"/>
        <end position="350"/>
    </location>
</feature>
<dbReference type="PANTHER" id="PTHR42718">
    <property type="entry name" value="MAJOR FACILITATOR SUPERFAMILY MULTIDRUG TRANSPORTER MFSC"/>
    <property type="match status" value="1"/>
</dbReference>
<feature type="transmembrane region" description="Helical" evidence="6">
    <location>
        <begin position="229"/>
        <end position="245"/>
    </location>
</feature>
<evidence type="ECO:0000256" key="5">
    <source>
        <dbReference type="SAM" id="MobiDB-lite"/>
    </source>
</evidence>
<dbReference type="PRINTS" id="PR01036">
    <property type="entry name" value="TCRTETB"/>
</dbReference>
<keyword evidence="4 6" id="KW-0472">Membrane</keyword>
<evidence type="ECO:0000256" key="2">
    <source>
        <dbReference type="ARBA" id="ARBA00022692"/>
    </source>
</evidence>
<feature type="transmembrane region" description="Helical" evidence="6">
    <location>
        <begin position="199"/>
        <end position="217"/>
    </location>
</feature>
<feature type="transmembrane region" description="Helical" evidence="6">
    <location>
        <begin position="109"/>
        <end position="127"/>
    </location>
</feature>
<gene>
    <name evidence="8" type="ORF">HF576_14720</name>
</gene>
<reference evidence="8 9" key="1">
    <citation type="submission" date="2020-04" db="EMBL/GenBank/DDBJ databases">
        <title>CFH 90308 Microbacterium sp.</title>
        <authorList>
            <person name="Nie G."/>
            <person name="Ming H."/>
            <person name="Xia T."/>
        </authorList>
    </citation>
    <scope>NUCLEOTIDE SEQUENCE [LARGE SCALE GENOMIC DNA]</scope>
    <source>
        <strain evidence="8 9">CFH 90308</strain>
    </source>
</reference>
<feature type="transmembrane region" description="Helical" evidence="6">
    <location>
        <begin position="356"/>
        <end position="383"/>
    </location>
</feature>
<evidence type="ECO:0000313" key="8">
    <source>
        <dbReference type="EMBL" id="NLP85103.1"/>
    </source>
</evidence>
<keyword evidence="9" id="KW-1185">Reference proteome</keyword>
<evidence type="ECO:0000256" key="4">
    <source>
        <dbReference type="ARBA" id="ARBA00023136"/>
    </source>
</evidence>
<evidence type="ECO:0000313" key="9">
    <source>
        <dbReference type="Proteomes" id="UP001429745"/>
    </source>
</evidence>
<dbReference type="InterPro" id="IPR020846">
    <property type="entry name" value="MFS_dom"/>
</dbReference>
<feature type="transmembrane region" description="Helical" evidence="6">
    <location>
        <begin position="265"/>
        <end position="290"/>
    </location>
</feature>
<comment type="caution">
    <text evidence="8">The sequence shown here is derived from an EMBL/GenBank/DDBJ whole genome shotgun (WGS) entry which is preliminary data.</text>
</comment>
<accession>A0ABX1KGI5</accession>
<dbReference type="InterPro" id="IPR011701">
    <property type="entry name" value="MFS"/>
</dbReference>
<feature type="transmembrane region" description="Helical" evidence="6">
    <location>
        <begin position="50"/>
        <end position="68"/>
    </location>
</feature>
<feature type="region of interest" description="Disordered" evidence="5">
    <location>
        <begin position="456"/>
        <end position="475"/>
    </location>
</feature>
<dbReference type="Gene3D" id="1.20.1720.10">
    <property type="entry name" value="Multidrug resistance protein D"/>
    <property type="match status" value="1"/>
</dbReference>
<protein>
    <submittedName>
        <fullName evidence="8">MFS transporter</fullName>
    </submittedName>
</protein>
<feature type="transmembrane region" description="Helical" evidence="6">
    <location>
        <begin position="139"/>
        <end position="161"/>
    </location>
</feature>
<dbReference type="InterPro" id="IPR036259">
    <property type="entry name" value="MFS_trans_sf"/>
</dbReference>
<organism evidence="8 9">
    <name type="scientific">Microbacterium salsuginis</name>
    <dbReference type="NCBI Taxonomy" id="2722803"/>
    <lineage>
        <taxon>Bacteria</taxon>
        <taxon>Bacillati</taxon>
        <taxon>Actinomycetota</taxon>
        <taxon>Actinomycetes</taxon>
        <taxon>Micrococcales</taxon>
        <taxon>Microbacteriaceae</taxon>
        <taxon>Microbacterium</taxon>
    </lineage>
</organism>
<feature type="transmembrane region" description="Helical" evidence="6">
    <location>
        <begin position="429"/>
        <end position="450"/>
    </location>
</feature>
<feature type="transmembrane region" description="Helical" evidence="6">
    <location>
        <begin position="12"/>
        <end position="38"/>
    </location>
</feature>
<comment type="subcellular location">
    <subcellularLocation>
        <location evidence="1">Cell membrane</location>
        <topology evidence="1">Multi-pass membrane protein</topology>
    </subcellularLocation>
</comment>
<feature type="transmembrane region" description="Helical" evidence="6">
    <location>
        <begin position="296"/>
        <end position="319"/>
    </location>
</feature>
<evidence type="ECO:0000256" key="6">
    <source>
        <dbReference type="SAM" id="Phobius"/>
    </source>
</evidence>
<keyword evidence="3 6" id="KW-1133">Transmembrane helix</keyword>
<keyword evidence="2 6" id="KW-0812">Transmembrane</keyword>
<feature type="domain" description="Major facilitator superfamily (MFS) profile" evidence="7">
    <location>
        <begin position="13"/>
        <end position="453"/>
    </location>
</feature>
<sequence>MTRTSGVGRPWLAFSVAGTAIYLTILDLFIVNVAVGSIGSEFGVDSVPDLSWVLTVYAILFAAVLIPAGRLGDRLGRRRMFSIGLAVFVIGSLVAGIAPTYTWVLTGRAIQAIGAALATPNSLGAVLPMFTPQQRATVLGVWGMIAASGAASGPPLGAILAQADWRFIFLINIPVGVVALMAIPRLIPETPTERKTAADWFGAIMLGTAIAALTYGLAQSETWGWDVRVWSAVVVALALGIGVAIRSRSHPNPVIEPDLFRRRGFGAAMLAMAAFWGAFAALLLASSLYFTAVRGFGVLEAGLLMAPGPAVSAVAAAVAGRMAGRIPPLTLALAGTVGLVLGTALLALSLGEASGYAATFLPGSLLAGIGAGTAIPNLLALTLVGVPPTRLSTGVAVYTVFRQVGSAVGIAMWVAAIGTVSLGTAAFRAGWWVIAGLAGFALVTLVVVAWRASPARVNDTPSTPPRAATGLATRK</sequence>
<name>A0ABX1KGI5_9MICO</name>